<dbReference type="EMBL" id="NBSK02000008">
    <property type="protein sequence ID" value="KAJ0192961.1"/>
    <property type="molecule type" value="Genomic_DNA"/>
</dbReference>
<dbReference type="Proteomes" id="UP000235145">
    <property type="component" value="Unassembled WGS sequence"/>
</dbReference>
<proteinExistence type="predicted"/>
<dbReference type="AlphaFoldDB" id="A0A9R1USS5"/>
<organism evidence="2 3">
    <name type="scientific">Lactuca sativa</name>
    <name type="common">Garden lettuce</name>
    <dbReference type="NCBI Taxonomy" id="4236"/>
    <lineage>
        <taxon>Eukaryota</taxon>
        <taxon>Viridiplantae</taxon>
        <taxon>Streptophyta</taxon>
        <taxon>Embryophyta</taxon>
        <taxon>Tracheophyta</taxon>
        <taxon>Spermatophyta</taxon>
        <taxon>Magnoliopsida</taxon>
        <taxon>eudicotyledons</taxon>
        <taxon>Gunneridae</taxon>
        <taxon>Pentapetalae</taxon>
        <taxon>asterids</taxon>
        <taxon>campanulids</taxon>
        <taxon>Asterales</taxon>
        <taxon>Asteraceae</taxon>
        <taxon>Cichorioideae</taxon>
        <taxon>Cichorieae</taxon>
        <taxon>Lactucinae</taxon>
        <taxon>Lactuca</taxon>
    </lineage>
</organism>
<sequence>MGKVLSCYDVFMFTHTKDHDGKTFQVNKDKEVHVRHDHKKRVYRLRSYGRSIFPENSSQTCTSLDTSSKKTSPRDEDPKIRGNDRSTKDGAG</sequence>
<evidence type="ECO:0000256" key="1">
    <source>
        <dbReference type="SAM" id="MobiDB-lite"/>
    </source>
</evidence>
<feature type="compositionally biased region" description="Polar residues" evidence="1">
    <location>
        <begin position="54"/>
        <end position="70"/>
    </location>
</feature>
<keyword evidence="3" id="KW-1185">Reference proteome</keyword>
<name>A0A9R1USS5_LACSA</name>
<protein>
    <submittedName>
        <fullName evidence="2">Uncharacterized protein</fullName>
    </submittedName>
</protein>
<accession>A0A9R1USS5</accession>
<evidence type="ECO:0000313" key="2">
    <source>
        <dbReference type="EMBL" id="KAJ0192961.1"/>
    </source>
</evidence>
<gene>
    <name evidence="2" type="ORF">LSAT_V11C800415750</name>
</gene>
<reference evidence="2 3" key="1">
    <citation type="journal article" date="2017" name="Nat. Commun.">
        <title>Genome assembly with in vitro proximity ligation data and whole-genome triplication in lettuce.</title>
        <authorList>
            <person name="Reyes-Chin-Wo S."/>
            <person name="Wang Z."/>
            <person name="Yang X."/>
            <person name="Kozik A."/>
            <person name="Arikit S."/>
            <person name="Song C."/>
            <person name="Xia L."/>
            <person name="Froenicke L."/>
            <person name="Lavelle D.O."/>
            <person name="Truco M.J."/>
            <person name="Xia R."/>
            <person name="Zhu S."/>
            <person name="Xu C."/>
            <person name="Xu H."/>
            <person name="Xu X."/>
            <person name="Cox K."/>
            <person name="Korf I."/>
            <person name="Meyers B.C."/>
            <person name="Michelmore R.W."/>
        </authorList>
    </citation>
    <scope>NUCLEOTIDE SEQUENCE [LARGE SCALE GENOMIC DNA]</scope>
    <source>
        <strain evidence="3">cv. Salinas</strain>
        <tissue evidence="2">Seedlings</tissue>
    </source>
</reference>
<evidence type="ECO:0000313" key="3">
    <source>
        <dbReference type="Proteomes" id="UP000235145"/>
    </source>
</evidence>
<comment type="caution">
    <text evidence="2">The sequence shown here is derived from an EMBL/GenBank/DDBJ whole genome shotgun (WGS) entry which is preliminary data.</text>
</comment>
<feature type="compositionally biased region" description="Basic and acidic residues" evidence="1">
    <location>
        <begin position="72"/>
        <end position="92"/>
    </location>
</feature>
<feature type="region of interest" description="Disordered" evidence="1">
    <location>
        <begin position="54"/>
        <end position="92"/>
    </location>
</feature>